<sequence>MEILRRRLTKLEPEDQVVAWECDLSRDDVIEIVIVQLGEDRVIRLTRPEARELRSQLRRALLAE</sequence>
<dbReference type="Proteomes" id="UP000034883">
    <property type="component" value="Chromosome"/>
</dbReference>
<dbReference type="KEGG" id="samy:DB32_003251"/>
<protein>
    <submittedName>
        <fullName evidence="1">Uncharacterized protein</fullName>
    </submittedName>
</protein>
<keyword evidence="2" id="KW-1185">Reference proteome</keyword>
<dbReference type="RefSeq" id="WP_053233310.1">
    <property type="nucleotide sequence ID" value="NZ_CP011125.1"/>
</dbReference>
<proteinExistence type="predicted"/>
<name>A0A0F6W367_9BACT</name>
<evidence type="ECO:0000313" key="2">
    <source>
        <dbReference type="Proteomes" id="UP000034883"/>
    </source>
</evidence>
<evidence type="ECO:0000313" key="1">
    <source>
        <dbReference type="EMBL" id="AKF06102.1"/>
    </source>
</evidence>
<organism evidence="1 2">
    <name type="scientific">Sandaracinus amylolyticus</name>
    <dbReference type="NCBI Taxonomy" id="927083"/>
    <lineage>
        <taxon>Bacteria</taxon>
        <taxon>Pseudomonadati</taxon>
        <taxon>Myxococcota</taxon>
        <taxon>Polyangia</taxon>
        <taxon>Polyangiales</taxon>
        <taxon>Sandaracinaceae</taxon>
        <taxon>Sandaracinus</taxon>
    </lineage>
</organism>
<gene>
    <name evidence="1" type="ORF">DB32_003251</name>
</gene>
<reference evidence="1 2" key="1">
    <citation type="submission" date="2015-03" db="EMBL/GenBank/DDBJ databases">
        <title>Genome assembly of Sandaracinus amylolyticus DSM 53668.</title>
        <authorList>
            <person name="Sharma G."/>
            <person name="Subramanian S."/>
        </authorList>
    </citation>
    <scope>NUCLEOTIDE SEQUENCE [LARGE SCALE GENOMIC DNA]</scope>
    <source>
        <strain evidence="1 2">DSM 53668</strain>
    </source>
</reference>
<dbReference type="AlphaFoldDB" id="A0A0F6W367"/>
<accession>A0A0F6W367</accession>
<dbReference type="EMBL" id="CP011125">
    <property type="protein sequence ID" value="AKF06102.1"/>
    <property type="molecule type" value="Genomic_DNA"/>
</dbReference>